<dbReference type="RefSeq" id="XP_060296438.1">
    <property type="nucleotide sequence ID" value="XM_060441983.1"/>
</dbReference>
<reference evidence="2" key="1">
    <citation type="submission" date="2023-06" db="EMBL/GenBank/DDBJ databases">
        <title>Genome-scale phylogeny and comparative genomics of the fungal order Sordariales.</title>
        <authorList>
            <consortium name="Lawrence Berkeley National Laboratory"/>
            <person name="Hensen N."/>
            <person name="Bonometti L."/>
            <person name="Westerberg I."/>
            <person name="Brannstrom I.O."/>
            <person name="Guillou S."/>
            <person name="Cros-Aarteil S."/>
            <person name="Calhoun S."/>
            <person name="Haridas S."/>
            <person name="Kuo A."/>
            <person name="Mondo S."/>
            <person name="Pangilinan J."/>
            <person name="Riley R."/>
            <person name="LaButti K."/>
            <person name="Andreopoulos B."/>
            <person name="Lipzen A."/>
            <person name="Chen C."/>
            <person name="Yanf M."/>
            <person name="Daum C."/>
            <person name="Ng V."/>
            <person name="Clum A."/>
            <person name="Steindorff A."/>
            <person name="Ohm R."/>
            <person name="Martin F."/>
            <person name="Silar P."/>
            <person name="Natvig D."/>
            <person name="Lalanne C."/>
            <person name="Gautier V."/>
            <person name="Ament-velasquez S.L."/>
            <person name="Kruys A."/>
            <person name="Hutchinson M.I."/>
            <person name="Powell A.J."/>
            <person name="Barry K."/>
            <person name="Miller A.N."/>
            <person name="Grigoriev I.V."/>
            <person name="Debuchy R."/>
            <person name="Gladieux P."/>
            <person name="Thoren M.H."/>
            <person name="Johannesson H."/>
        </authorList>
    </citation>
    <scope>NUCLEOTIDE SEQUENCE</scope>
    <source>
        <strain evidence="2">SMH2392-1A</strain>
    </source>
</reference>
<evidence type="ECO:0000313" key="2">
    <source>
        <dbReference type="EMBL" id="KAK0717645.1"/>
    </source>
</evidence>
<feature type="region of interest" description="Disordered" evidence="1">
    <location>
        <begin position="80"/>
        <end position="102"/>
    </location>
</feature>
<gene>
    <name evidence="2" type="ORF">B0T26DRAFT_710430</name>
</gene>
<sequence length="102" mass="11001">MRAVNQGRLEAALATVTTVTTYIQVRRGCERALTANTQFETPRMRPQSIARLNVKVLPVTVPMAVPRGVPAARGPVKIHAGLQDPSCPSGMDPARRLTPFAP</sequence>
<dbReference type="GeneID" id="85325253"/>
<evidence type="ECO:0000313" key="3">
    <source>
        <dbReference type="Proteomes" id="UP001172101"/>
    </source>
</evidence>
<protein>
    <submittedName>
        <fullName evidence="2">Uncharacterized protein</fullName>
    </submittedName>
</protein>
<accession>A0AA40AKW3</accession>
<keyword evidence="3" id="KW-1185">Reference proteome</keyword>
<dbReference type="AlphaFoldDB" id="A0AA40AKW3"/>
<proteinExistence type="predicted"/>
<evidence type="ECO:0000256" key="1">
    <source>
        <dbReference type="SAM" id="MobiDB-lite"/>
    </source>
</evidence>
<dbReference type="EMBL" id="JAUIRO010000004">
    <property type="protein sequence ID" value="KAK0717645.1"/>
    <property type="molecule type" value="Genomic_DNA"/>
</dbReference>
<organism evidence="2 3">
    <name type="scientific">Lasiosphaeria miniovina</name>
    <dbReference type="NCBI Taxonomy" id="1954250"/>
    <lineage>
        <taxon>Eukaryota</taxon>
        <taxon>Fungi</taxon>
        <taxon>Dikarya</taxon>
        <taxon>Ascomycota</taxon>
        <taxon>Pezizomycotina</taxon>
        <taxon>Sordariomycetes</taxon>
        <taxon>Sordariomycetidae</taxon>
        <taxon>Sordariales</taxon>
        <taxon>Lasiosphaeriaceae</taxon>
        <taxon>Lasiosphaeria</taxon>
    </lineage>
</organism>
<comment type="caution">
    <text evidence="2">The sequence shown here is derived from an EMBL/GenBank/DDBJ whole genome shotgun (WGS) entry which is preliminary data.</text>
</comment>
<name>A0AA40AKW3_9PEZI</name>
<dbReference type="Proteomes" id="UP001172101">
    <property type="component" value="Unassembled WGS sequence"/>
</dbReference>